<dbReference type="OMA" id="LKMTSEW"/>
<feature type="repeat" description="MBT" evidence="5">
    <location>
        <begin position="267"/>
        <end position="372"/>
    </location>
</feature>
<proteinExistence type="predicted"/>
<dbReference type="PANTHER" id="PTHR12247:SF62">
    <property type="entry name" value="SCM-LIKE WITH FOUR MBT DOMAINS PROTEIN 2"/>
    <property type="match status" value="1"/>
</dbReference>
<evidence type="ECO:0000256" key="3">
    <source>
        <dbReference type="ARBA" id="ARBA00022737"/>
    </source>
</evidence>
<dbReference type="Pfam" id="PF12140">
    <property type="entry name" value="SLED"/>
    <property type="match status" value="1"/>
</dbReference>
<dbReference type="GeneTree" id="ENSGT00940000158123"/>
<evidence type="ECO:0000259" key="7">
    <source>
        <dbReference type="SMART" id="SM00454"/>
    </source>
</evidence>
<feature type="repeat" description="MBT" evidence="5">
    <location>
        <begin position="44"/>
        <end position="144"/>
    </location>
</feature>
<dbReference type="Gene3D" id="3.90.1150.190">
    <property type="entry name" value="SLED domain"/>
    <property type="match status" value="1"/>
</dbReference>
<sequence>RGSKVTFLRMESAQGQPLALTGVRSLGATNGKEEEAGAEEEAEFNWEEYMEETGAAAVPHTAFRHVETSLQSSFQPGMKLEVANRSRPDSYWVASIITTCGQLLLLRFSGYGDDRKADFWCDVMTAELHPVGWCTLNNKTLAPPEAIKQKYADWTEFLVQDLTGSRTAPASLLEGPLRGKNTVDLILDHSVLELQDPSDPLLYWPARVVQNVGGRLCLRYAGLTDEHCAQDIWIFYLDVRLRPLGWALENHLALEPPTALRPLKSAADWQKALEDAQLDGQKNPLPLEVFKDHVDLPGHSLRTGMKLEMVSLWEQLQICPVSVTKVYNHVYFQVTVDESKDAKPRRVVCHANTPGILPVQWCLKNGVSLERPRGYEGQDFDWAEYLKRSGTEAAPEGCFPDTWQNRGFAKDMWLEAVNPHRLAEVCVAQITQVRGRLLWLRLEGVQKQLSECIVDVESMDIFPVGWCEANAYPLTSPIKAVCQKQKKIAVVQPEKQSPPSPPVETTAVNHCQPVAVDAGSANGRYTCSRIFVNHRCFSGPYLNKGRIAELPQAIGPGKCTLVLKELLSMLINAAYKPGRVLKELQEVQEQSWECQEETLKAKYKGKTYRSTLRIVRLAEQIPDFCRTVCLKLQCCPNLFGPVLVTDKCPENCSLQTKTKYTYYYGKKRKLSKPAAGDETPEGDVKPARRRKKRKAIFVQKKRRSAAVDYTPAGSPQDSDEDEDAELQSGSEGTSSEPRDDHTDTSSVEVTNAPVGRRRSTRSASAYGRYQPPQDRHTQVRIHHHGGASRAEALIANLIRFCGRVPLDRNPLEWSVADVVRFINSTDCASLANIFQEQDIDGQALLLLTLPTVQECMDLKLGPAIKLCHQIERVKVAFYRQFAN</sequence>
<dbReference type="GO" id="GO:0003714">
    <property type="term" value="F:transcription corepressor activity"/>
    <property type="evidence" value="ECO:0007669"/>
    <property type="project" value="InterPro"/>
</dbReference>
<evidence type="ECO:0000256" key="5">
    <source>
        <dbReference type="PROSITE-ProRule" id="PRU00459"/>
    </source>
</evidence>
<dbReference type="Proteomes" id="UP000007303">
    <property type="component" value="Unassembled WGS sequence"/>
</dbReference>
<dbReference type="HOGENOM" id="CLU_005352_0_0_1"/>
<evidence type="ECO:0000313" key="8">
    <source>
        <dbReference type="Ensembl" id="ENSTNIP00000015615.1"/>
    </source>
</evidence>
<feature type="repeat" description="MBT" evidence="5">
    <location>
        <begin position="152"/>
        <end position="257"/>
    </location>
</feature>
<dbReference type="PROSITE" id="PS51079">
    <property type="entry name" value="MBT"/>
    <property type="match status" value="4"/>
</dbReference>
<keyword evidence="4" id="KW-0539">Nucleus</keyword>
<reference evidence="9" key="1">
    <citation type="journal article" date="2004" name="Nature">
        <title>Genome duplication in the teleost fish Tetraodon nigroviridis reveals the early vertebrate proto-karyotype.</title>
        <authorList>
            <person name="Jaillon O."/>
            <person name="Aury J.-M."/>
            <person name="Brunet F."/>
            <person name="Petit J.-L."/>
            <person name="Stange-Thomann N."/>
            <person name="Mauceli E."/>
            <person name="Bouneau L."/>
            <person name="Fischer C."/>
            <person name="Ozouf-Costaz C."/>
            <person name="Bernot A."/>
            <person name="Nicaud S."/>
            <person name="Jaffe D."/>
            <person name="Fisher S."/>
            <person name="Lutfalla G."/>
            <person name="Dossat C."/>
            <person name="Segurens B."/>
            <person name="Dasilva C."/>
            <person name="Salanoubat M."/>
            <person name="Levy M."/>
            <person name="Boudet N."/>
            <person name="Castellano S."/>
            <person name="Anthouard V."/>
            <person name="Jubin C."/>
            <person name="Castelli V."/>
            <person name="Katinka M."/>
            <person name="Vacherie B."/>
            <person name="Biemont C."/>
            <person name="Skalli Z."/>
            <person name="Cattolico L."/>
            <person name="Poulain J."/>
            <person name="De Berardinis V."/>
            <person name="Cruaud C."/>
            <person name="Duprat S."/>
            <person name="Brottier P."/>
            <person name="Coutanceau J.-P."/>
            <person name="Gouzy J."/>
            <person name="Parra G."/>
            <person name="Lardier G."/>
            <person name="Chapple C."/>
            <person name="McKernan K.J."/>
            <person name="McEwan P."/>
            <person name="Bosak S."/>
            <person name="Kellis M."/>
            <person name="Volff J.-N."/>
            <person name="Guigo R."/>
            <person name="Zody M.C."/>
            <person name="Mesirov J."/>
            <person name="Lindblad-Toh K."/>
            <person name="Birren B."/>
            <person name="Nusbaum C."/>
            <person name="Kahn D."/>
            <person name="Robinson-Rechavi M."/>
            <person name="Laudet V."/>
            <person name="Schachter V."/>
            <person name="Quetier F."/>
            <person name="Saurin W."/>
            <person name="Scarpelli C."/>
            <person name="Wincker P."/>
            <person name="Lander E.S."/>
            <person name="Weissenbach J."/>
            <person name="Roest Crollius H."/>
        </authorList>
    </citation>
    <scope>NUCLEOTIDE SEQUENCE [LARGE SCALE GENOMIC DNA]</scope>
</reference>
<evidence type="ECO:0000256" key="6">
    <source>
        <dbReference type="SAM" id="MobiDB-lite"/>
    </source>
</evidence>
<dbReference type="GO" id="GO:0042393">
    <property type="term" value="F:histone binding"/>
    <property type="evidence" value="ECO:0007669"/>
    <property type="project" value="InterPro"/>
</dbReference>
<dbReference type="CDD" id="cd09581">
    <property type="entry name" value="SAM_Scm-like-4MBT1_2"/>
    <property type="match status" value="1"/>
</dbReference>
<dbReference type="SMART" id="SM00561">
    <property type="entry name" value="MBT"/>
    <property type="match status" value="4"/>
</dbReference>
<evidence type="ECO:0000313" key="9">
    <source>
        <dbReference type="Proteomes" id="UP000007303"/>
    </source>
</evidence>
<organism evidence="8 9">
    <name type="scientific">Tetraodon nigroviridis</name>
    <name type="common">Spotted green pufferfish</name>
    <name type="synonym">Chelonodon nigroviridis</name>
    <dbReference type="NCBI Taxonomy" id="99883"/>
    <lineage>
        <taxon>Eukaryota</taxon>
        <taxon>Metazoa</taxon>
        <taxon>Chordata</taxon>
        <taxon>Craniata</taxon>
        <taxon>Vertebrata</taxon>
        <taxon>Euteleostomi</taxon>
        <taxon>Actinopterygii</taxon>
        <taxon>Neopterygii</taxon>
        <taxon>Teleostei</taxon>
        <taxon>Neoteleostei</taxon>
        <taxon>Acanthomorphata</taxon>
        <taxon>Eupercaria</taxon>
        <taxon>Tetraodontiformes</taxon>
        <taxon>Tetradontoidea</taxon>
        <taxon>Tetraodontidae</taxon>
        <taxon>Tetraodon</taxon>
    </lineage>
</organism>
<evidence type="ECO:0000256" key="2">
    <source>
        <dbReference type="ARBA" id="ARBA00022491"/>
    </source>
</evidence>
<accession>H3D526</accession>
<feature type="compositionally biased region" description="Basic residues" evidence="6">
    <location>
        <begin position="687"/>
        <end position="704"/>
    </location>
</feature>
<evidence type="ECO:0000256" key="4">
    <source>
        <dbReference type="ARBA" id="ARBA00023242"/>
    </source>
</evidence>
<dbReference type="GO" id="GO:0005634">
    <property type="term" value="C:nucleus"/>
    <property type="evidence" value="ECO:0007669"/>
    <property type="project" value="UniProtKB-SubCell"/>
</dbReference>
<evidence type="ECO:0000256" key="1">
    <source>
        <dbReference type="ARBA" id="ARBA00004123"/>
    </source>
</evidence>
<feature type="repeat" description="MBT" evidence="5">
    <location>
        <begin position="380"/>
        <end position="477"/>
    </location>
</feature>
<dbReference type="SUPFAM" id="SSF47769">
    <property type="entry name" value="SAM/Pointed domain"/>
    <property type="match status" value="1"/>
</dbReference>
<keyword evidence="2" id="KW-0678">Repressor</keyword>
<dbReference type="InterPro" id="IPR004092">
    <property type="entry name" value="Mbt"/>
</dbReference>
<dbReference type="InterPro" id="IPR050548">
    <property type="entry name" value="PcG_chromatin_remod_factors"/>
</dbReference>
<dbReference type="Pfam" id="PF02820">
    <property type="entry name" value="MBT"/>
    <property type="match status" value="4"/>
</dbReference>
<dbReference type="InterPro" id="IPR001660">
    <property type="entry name" value="SAM"/>
</dbReference>
<name>H3D526_TETNG</name>
<dbReference type="Gene3D" id="1.10.150.50">
    <property type="entry name" value="Transcription Factor, Ets-1"/>
    <property type="match status" value="1"/>
</dbReference>
<feature type="region of interest" description="Disordered" evidence="6">
    <location>
        <begin position="671"/>
        <end position="778"/>
    </location>
</feature>
<reference evidence="8" key="2">
    <citation type="submission" date="2025-08" db="UniProtKB">
        <authorList>
            <consortium name="Ensembl"/>
        </authorList>
    </citation>
    <scope>IDENTIFICATION</scope>
</reference>
<dbReference type="InterPro" id="IPR037604">
    <property type="entry name" value="Scm-like-4MBT1/2_SAM"/>
</dbReference>
<keyword evidence="3" id="KW-0677">Repeat</keyword>
<protein>
    <submittedName>
        <fullName evidence="8">Scm like with four mbt domains 2</fullName>
    </submittedName>
</protein>
<dbReference type="SUPFAM" id="SSF63748">
    <property type="entry name" value="Tudor/PWWP/MBT"/>
    <property type="match status" value="4"/>
</dbReference>
<feature type="domain" description="SAM" evidence="7">
    <location>
        <begin position="810"/>
        <end position="876"/>
    </location>
</feature>
<dbReference type="InParanoid" id="H3D526"/>
<dbReference type="Ensembl" id="ENSTNIT00000015822.1">
    <property type="protein sequence ID" value="ENSTNIP00000015615.1"/>
    <property type="gene ID" value="ENSTNIG00000012643.1"/>
</dbReference>
<dbReference type="PANTHER" id="PTHR12247">
    <property type="entry name" value="POLYCOMB GROUP PROTEIN"/>
    <property type="match status" value="1"/>
</dbReference>
<comment type="subcellular location">
    <subcellularLocation>
        <location evidence="1">Nucleus</location>
    </subcellularLocation>
</comment>
<reference evidence="8" key="3">
    <citation type="submission" date="2025-09" db="UniProtKB">
        <authorList>
            <consortium name="Ensembl"/>
        </authorList>
    </citation>
    <scope>IDENTIFICATION</scope>
</reference>
<dbReference type="GO" id="GO:0003682">
    <property type="term" value="F:chromatin binding"/>
    <property type="evidence" value="ECO:0007669"/>
    <property type="project" value="TreeGrafter"/>
</dbReference>
<keyword evidence="9" id="KW-1185">Reference proteome</keyword>
<dbReference type="InterPro" id="IPR021987">
    <property type="entry name" value="SLED"/>
</dbReference>
<dbReference type="InterPro" id="IPR038348">
    <property type="entry name" value="SLED_sf"/>
</dbReference>
<dbReference type="AlphaFoldDB" id="H3D526"/>
<dbReference type="InterPro" id="IPR013761">
    <property type="entry name" value="SAM/pointed_sf"/>
</dbReference>
<dbReference type="Pfam" id="PF00536">
    <property type="entry name" value="SAM_1"/>
    <property type="match status" value="1"/>
</dbReference>
<dbReference type="Gene3D" id="2.30.30.140">
    <property type="match status" value="4"/>
</dbReference>
<dbReference type="STRING" id="99883.ENSTNIP00000015615"/>
<dbReference type="SMART" id="SM00454">
    <property type="entry name" value="SAM"/>
    <property type="match status" value="1"/>
</dbReference>